<keyword evidence="8 9" id="KW-0472">Membrane</keyword>
<evidence type="ECO:0000256" key="3">
    <source>
        <dbReference type="ARBA" id="ARBA00006263"/>
    </source>
</evidence>
<keyword evidence="11" id="KW-1185">Reference proteome</keyword>
<evidence type="ECO:0000256" key="5">
    <source>
        <dbReference type="ARBA" id="ARBA00022573"/>
    </source>
</evidence>
<comment type="function">
    <text evidence="9">Converts cobyric acid to cobinamide by the addition of aminopropanol on the F carboxylic group.</text>
</comment>
<protein>
    <recommendedName>
        <fullName evidence="9">Cobalamin biosynthesis protein CobD</fullName>
    </recommendedName>
</protein>
<evidence type="ECO:0000256" key="6">
    <source>
        <dbReference type="ARBA" id="ARBA00022692"/>
    </source>
</evidence>
<feature type="transmembrane region" description="Helical" evidence="9">
    <location>
        <begin position="45"/>
        <end position="65"/>
    </location>
</feature>
<feature type="transmembrane region" description="Helical" evidence="9">
    <location>
        <begin position="286"/>
        <end position="306"/>
    </location>
</feature>
<dbReference type="PANTHER" id="PTHR34308:SF1">
    <property type="entry name" value="COBALAMIN BIOSYNTHESIS PROTEIN CBIB"/>
    <property type="match status" value="1"/>
</dbReference>
<organism evidence="10 11">
    <name type="scientific">Larsenimonas rhizosphaerae</name>
    <dbReference type="NCBI Taxonomy" id="2944682"/>
    <lineage>
        <taxon>Bacteria</taxon>
        <taxon>Pseudomonadati</taxon>
        <taxon>Pseudomonadota</taxon>
        <taxon>Gammaproteobacteria</taxon>
        <taxon>Oceanospirillales</taxon>
        <taxon>Halomonadaceae</taxon>
        <taxon>Larsenimonas</taxon>
    </lineage>
</organism>
<sequence>MSFLILFFAFLLDHTLGELRRWHPLVGLGNAILAVERRLYRPTRWAGVLAVLVLMLPLMLLGIWVETLRDSSPTLYGVIAVAVVYVAVGWRSLKQHARRVAGPLRRGEHDLARQRLALIVSRDTDSLTPSEVSAATTESVLENGSDAIFAVVFWFMVAGVPGVLVYRLVNTLDAMWGYRTRRYVAFGWAAARLDDVLNFIPARLVVVSYGVATRSWWRFRQSMACALQQGRGWKSPNAGPVMAAGAGALNVVLGGDMPYHGRVQSRPVLGVGDAPSAGTIEAACRLVNRTVIVWMLVVAALGAVGVGL</sequence>
<dbReference type="GO" id="GO:0048472">
    <property type="term" value="F:threonine-phosphate decarboxylase activity"/>
    <property type="evidence" value="ECO:0007669"/>
    <property type="project" value="InterPro"/>
</dbReference>
<dbReference type="NCBIfam" id="TIGR00380">
    <property type="entry name" value="cobal_cbiB"/>
    <property type="match status" value="1"/>
</dbReference>
<dbReference type="Proteomes" id="UP001165678">
    <property type="component" value="Unassembled WGS sequence"/>
</dbReference>
<keyword evidence="4 9" id="KW-1003">Cell membrane</keyword>
<evidence type="ECO:0000256" key="4">
    <source>
        <dbReference type="ARBA" id="ARBA00022475"/>
    </source>
</evidence>
<dbReference type="GO" id="GO:0005886">
    <property type="term" value="C:plasma membrane"/>
    <property type="evidence" value="ECO:0007669"/>
    <property type="project" value="UniProtKB-SubCell"/>
</dbReference>
<evidence type="ECO:0000256" key="1">
    <source>
        <dbReference type="ARBA" id="ARBA00004651"/>
    </source>
</evidence>
<evidence type="ECO:0000313" key="10">
    <source>
        <dbReference type="EMBL" id="MCX2523196.1"/>
    </source>
</evidence>
<dbReference type="HAMAP" id="MF_00024">
    <property type="entry name" value="CobD_CbiB"/>
    <property type="match status" value="1"/>
</dbReference>
<evidence type="ECO:0000313" key="11">
    <source>
        <dbReference type="Proteomes" id="UP001165678"/>
    </source>
</evidence>
<dbReference type="Pfam" id="PF03186">
    <property type="entry name" value="CobD_Cbib"/>
    <property type="match status" value="1"/>
</dbReference>
<comment type="pathway">
    <text evidence="2 9">Cofactor biosynthesis; adenosylcobalamin biosynthesis.</text>
</comment>
<dbReference type="RefSeq" id="WP_250936529.1">
    <property type="nucleotide sequence ID" value="NZ_JAMLJK010000001.1"/>
</dbReference>
<keyword evidence="7 9" id="KW-1133">Transmembrane helix</keyword>
<keyword evidence="6 9" id="KW-0812">Transmembrane</keyword>
<feature type="transmembrane region" description="Helical" evidence="9">
    <location>
        <begin position="74"/>
        <end position="93"/>
    </location>
</feature>
<evidence type="ECO:0000256" key="8">
    <source>
        <dbReference type="ARBA" id="ARBA00023136"/>
    </source>
</evidence>
<feature type="transmembrane region" description="Helical" evidence="9">
    <location>
        <begin position="147"/>
        <end position="169"/>
    </location>
</feature>
<name>A0AA41ZJU4_9GAMM</name>
<reference evidence="10" key="1">
    <citation type="submission" date="2022-11" db="EMBL/GenBank/DDBJ databases">
        <title>Larsenimonas rhizosphaerae sp. nov., isolated from a tidal mudflat.</title>
        <authorList>
            <person name="Lee S.D."/>
            <person name="Kim I.S."/>
        </authorList>
    </citation>
    <scope>NUCLEOTIDE SEQUENCE</scope>
    <source>
        <strain evidence="10">GH2-1</strain>
    </source>
</reference>
<evidence type="ECO:0000256" key="2">
    <source>
        <dbReference type="ARBA" id="ARBA00004953"/>
    </source>
</evidence>
<proteinExistence type="inferred from homology"/>
<dbReference type="PANTHER" id="PTHR34308">
    <property type="entry name" value="COBALAMIN BIOSYNTHESIS PROTEIN CBIB"/>
    <property type="match status" value="1"/>
</dbReference>
<dbReference type="EMBL" id="JAPIVE010000001">
    <property type="protein sequence ID" value="MCX2523196.1"/>
    <property type="molecule type" value="Genomic_DNA"/>
</dbReference>
<comment type="caution">
    <text evidence="10">The sequence shown here is derived from an EMBL/GenBank/DDBJ whole genome shotgun (WGS) entry which is preliminary data.</text>
</comment>
<evidence type="ECO:0000256" key="7">
    <source>
        <dbReference type="ARBA" id="ARBA00022989"/>
    </source>
</evidence>
<accession>A0AA41ZJU4</accession>
<comment type="subcellular location">
    <subcellularLocation>
        <location evidence="1 9">Cell membrane</location>
        <topology evidence="1 9">Multi-pass membrane protein</topology>
    </subcellularLocation>
</comment>
<gene>
    <name evidence="10" type="primary">cbiB</name>
    <name evidence="9" type="synonym">cobD</name>
    <name evidence="10" type="ORF">OQ287_02990</name>
</gene>
<dbReference type="AlphaFoldDB" id="A0AA41ZJU4"/>
<dbReference type="GO" id="GO:0015420">
    <property type="term" value="F:ABC-type vitamin B12 transporter activity"/>
    <property type="evidence" value="ECO:0007669"/>
    <property type="project" value="UniProtKB-UniRule"/>
</dbReference>
<keyword evidence="5 9" id="KW-0169">Cobalamin biosynthesis</keyword>
<comment type="similarity">
    <text evidence="3 9">Belongs to the CobD/CbiB family.</text>
</comment>
<comment type="caution">
    <text evidence="9">Lacks conserved residue(s) required for the propagation of feature annotation.</text>
</comment>
<dbReference type="InterPro" id="IPR004485">
    <property type="entry name" value="Cobalamin_biosynth_CobD/CbiB"/>
</dbReference>
<evidence type="ECO:0000256" key="9">
    <source>
        <dbReference type="HAMAP-Rule" id="MF_00024"/>
    </source>
</evidence>
<dbReference type="GO" id="GO:0009236">
    <property type="term" value="P:cobalamin biosynthetic process"/>
    <property type="evidence" value="ECO:0007669"/>
    <property type="project" value="UniProtKB-UniRule"/>
</dbReference>